<feature type="domain" description="EF-hand" evidence="1">
    <location>
        <begin position="45"/>
        <end position="80"/>
    </location>
</feature>
<dbReference type="SMART" id="SM00054">
    <property type="entry name" value="EFh"/>
    <property type="match status" value="2"/>
</dbReference>
<comment type="caution">
    <text evidence="2">The sequence shown here is derived from an EMBL/GenBank/DDBJ whole genome shotgun (WGS) entry which is preliminary data.</text>
</comment>
<dbReference type="InterPro" id="IPR002048">
    <property type="entry name" value="EF_hand_dom"/>
</dbReference>
<evidence type="ECO:0000259" key="1">
    <source>
        <dbReference type="PROSITE" id="PS50222"/>
    </source>
</evidence>
<keyword evidence="3" id="KW-1185">Reference proteome</keyword>
<dbReference type="Gene3D" id="1.10.238.10">
    <property type="entry name" value="EF-hand"/>
    <property type="match status" value="1"/>
</dbReference>
<dbReference type="EMBL" id="CAUYUJ010010702">
    <property type="protein sequence ID" value="CAK0830053.1"/>
    <property type="molecule type" value="Genomic_DNA"/>
</dbReference>
<protein>
    <recommendedName>
        <fullName evidence="1">EF-hand domain-containing protein</fullName>
    </recommendedName>
</protein>
<dbReference type="CDD" id="cd00051">
    <property type="entry name" value="EFh"/>
    <property type="match status" value="1"/>
</dbReference>
<dbReference type="InterPro" id="IPR011992">
    <property type="entry name" value="EF-hand-dom_pair"/>
</dbReference>
<evidence type="ECO:0000313" key="3">
    <source>
        <dbReference type="Proteomes" id="UP001189429"/>
    </source>
</evidence>
<dbReference type="PROSITE" id="PS50222">
    <property type="entry name" value="EF_HAND_2"/>
    <property type="match status" value="1"/>
</dbReference>
<dbReference type="Pfam" id="PF13499">
    <property type="entry name" value="EF-hand_7"/>
    <property type="match status" value="1"/>
</dbReference>
<reference evidence="2" key="1">
    <citation type="submission" date="2023-10" db="EMBL/GenBank/DDBJ databases">
        <authorList>
            <person name="Chen Y."/>
            <person name="Shah S."/>
            <person name="Dougan E. K."/>
            <person name="Thang M."/>
            <person name="Chan C."/>
        </authorList>
    </citation>
    <scope>NUCLEOTIDE SEQUENCE [LARGE SCALE GENOMIC DNA]</scope>
</reference>
<proteinExistence type="predicted"/>
<accession>A0ABN9SH10</accession>
<name>A0ABN9SH10_9DINO</name>
<organism evidence="2 3">
    <name type="scientific">Prorocentrum cordatum</name>
    <dbReference type="NCBI Taxonomy" id="2364126"/>
    <lineage>
        <taxon>Eukaryota</taxon>
        <taxon>Sar</taxon>
        <taxon>Alveolata</taxon>
        <taxon>Dinophyceae</taxon>
        <taxon>Prorocentrales</taxon>
        <taxon>Prorocentraceae</taxon>
        <taxon>Prorocentrum</taxon>
    </lineage>
</organism>
<dbReference type="Proteomes" id="UP001189429">
    <property type="component" value="Unassembled WGS sequence"/>
</dbReference>
<gene>
    <name evidence="2" type="ORF">PCOR1329_LOCUS28798</name>
</gene>
<evidence type="ECO:0000313" key="2">
    <source>
        <dbReference type="EMBL" id="CAK0830053.1"/>
    </source>
</evidence>
<sequence length="136" mass="15367">MSHFDRILGPQFRQGKRKPLIDVDDKAIEKEVNDIAHILQDRMTTKYKSVQDAFRAIDLNKDGGVCLQEMKTFFRNIGMSYSQAEKVFAALDTDGTGDVKYNKFIGLFGNQKSKEALETEKAQPLWKLYGGAALCV</sequence>
<dbReference type="SUPFAM" id="SSF47473">
    <property type="entry name" value="EF-hand"/>
    <property type="match status" value="1"/>
</dbReference>